<protein>
    <submittedName>
        <fullName evidence="2">MarR family transcriptional regulator</fullName>
    </submittedName>
</protein>
<dbReference type="Gene3D" id="1.10.10.10">
    <property type="entry name" value="Winged helix-like DNA-binding domain superfamily/Winged helix DNA-binding domain"/>
    <property type="match status" value="1"/>
</dbReference>
<gene>
    <name evidence="2" type="ORF">OG288_43630</name>
</gene>
<dbReference type="SMART" id="SM00347">
    <property type="entry name" value="HTH_MARR"/>
    <property type="match status" value="1"/>
</dbReference>
<dbReference type="InterPro" id="IPR000835">
    <property type="entry name" value="HTH_MarR-typ"/>
</dbReference>
<proteinExistence type="predicted"/>
<name>A0ABZ1JY21_9ACTN</name>
<dbReference type="Proteomes" id="UP001432166">
    <property type="component" value="Chromosome"/>
</dbReference>
<feature type="domain" description="HTH marR-type" evidence="1">
    <location>
        <begin position="1"/>
        <end position="128"/>
    </location>
</feature>
<keyword evidence="3" id="KW-1185">Reference proteome</keyword>
<accession>A0ABZ1JY21</accession>
<dbReference type="PROSITE" id="PS50995">
    <property type="entry name" value="HTH_MARR_2"/>
    <property type="match status" value="1"/>
</dbReference>
<dbReference type="Pfam" id="PF12802">
    <property type="entry name" value="MarR_2"/>
    <property type="match status" value="1"/>
</dbReference>
<sequence length="143" mass="15800">MDRLIATSMIAQQEMAQRLGLNVSDLTCFGYVLEAGENHPTAGDLAHRLHVTTGAVTGIVNRLERAGYVTRLPDQADRRRVRIAAQPAAVARVTALYGPYYARLSEQFADYSPAEIAVLNDWFTTTTRLMTTYLDELREGAAP</sequence>
<dbReference type="EMBL" id="CP108133">
    <property type="protein sequence ID" value="WTP54598.1"/>
    <property type="molecule type" value="Genomic_DNA"/>
</dbReference>
<dbReference type="PANTHER" id="PTHR33164">
    <property type="entry name" value="TRANSCRIPTIONAL REGULATOR, MARR FAMILY"/>
    <property type="match status" value="1"/>
</dbReference>
<dbReference type="SUPFAM" id="SSF46785">
    <property type="entry name" value="Winged helix' DNA-binding domain"/>
    <property type="match status" value="1"/>
</dbReference>
<dbReference type="RefSeq" id="WP_328939886.1">
    <property type="nucleotide sequence ID" value="NZ_CP108133.1"/>
</dbReference>
<dbReference type="InterPro" id="IPR036388">
    <property type="entry name" value="WH-like_DNA-bd_sf"/>
</dbReference>
<evidence type="ECO:0000313" key="2">
    <source>
        <dbReference type="EMBL" id="WTP54598.1"/>
    </source>
</evidence>
<evidence type="ECO:0000313" key="3">
    <source>
        <dbReference type="Proteomes" id="UP001432166"/>
    </source>
</evidence>
<dbReference type="InterPro" id="IPR036390">
    <property type="entry name" value="WH_DNA-bd_sf"/>
</dbReference>
<dbReference type="InterPro" id="IPR039422">
    <property type="entry name" value="MarR/SlyA-like"/>
</dbReference>
<reference evidence="2" key="1">
    <citation type="submission" date="2022-10" db="EMBL/GenBank/DDBJ databases">
        <title>The complete genomes of actinobacterial strains from the NBC collection.</title>
        <authorList>
            <person name="Joergensen T.S."/>
            <person name="Alvarez Arevalo M."/>
            <person name="Sterndorff E.B."/>
            <person name="Faurdal D."/>
            <person name="Vuksanovic O."/>
            <person name="Mourched A.-S."/>
            <person name="Charusanti P."/>
            <person name="Shaw S."/>
            <person name="Blin K."/>
            <person name="Weber T."/>
        </authorList>
    </citation>
    <scope>NUCLEOTIDE SEQUENCE</scope>
    <source>
        <strain evidence="2">NBC_00189</strain>
    </source>
</reference>
<organism evidence="2 3">
    <name type="scientific">Streptomyces tauricus</name>
    <dbReference type="NCBI Taxonomy" id="68274"/>
    <lineage>
        <taxon>Bacteria</taxon>
        <taxon>Bacillati</taxon>
        <taxon>Actinomycetota</taxon>
        <taxon>Actinomycetes</taxon>
        <taxon>Kitasatosporales</taxon>
        <taxon>Streptomycetaceae</taxon>
        <taxon>Streptomyces</taxon>
        <taxon>Streptomyces aurantiacus group</taxon>
    </lineage>
</organism>
<dbReference type="PANTHER" id="PTHR33164:SF106">
    <property type="entry name" value="TRANSCRIPTIONAL REGULATORY PROTEIN"/>
    <property type="match status" value="1"/>
</dbReference>
<evidence type="ECO:0000259" key="1">
    <source>
        <dbReference type="PROSITE" id="PS50995"/>
    </source>
</evidence>